<evidence type="ECO:0000259" key="1">
    <source>
        <dbReference type="Pfam" id="PF07727"/>
    </source>
</evidence>
<evidence type="ECO:0000313" key="2">
    <source>
        <dbReference type="EMBL" id="WVZ94172.1"/>
    </source>
</evidence>
<reference evidence="2 3" key="1">
    <citation type="submission" date="2024-02" db="EMBL/GenBank/DDBJ databases">
        <title>High-quality chromosome-scale genome assembly of Pensacola bahiagrass (Paspalum notatum Flugge var. saurae).</title>
        <authorList>
            <person name="Vega J.M."/>
            <person name="Podio M."/>
            <person name="Orjuela J."/>
            <person name="Siena L.A."/>
            <person name="Pessino S.C."/>
            <person name="Combes M.C."/>
            <person name="Mariac C."/>
            <person name="Albertini E."/>
            <person name="Pupilli F."/>
            <person name="Ortiz J.P.A."/>
            <person name="Leblanc O."/>
        </authorList>
    </citation>
    <scope>NUCLEOTIDE SEQUENCE [LARGE SCALE GENOMIC DNA]</scope>
    <source>
        <strain evidence="2">R1</strain>
        <tissue evidence="2">Leaf</tissue>
    </source>
</reference>
<protein>
    <recommendedName>
        <fullName evidence="1">Reverse transcriptase Ty1/copia-type domain-containing protein</fullName>
    </recommendedName>
</protein>
<evidence type="ECO:0000313" key="3">
    <source>
        <dbReference type="Proteomes" id="UP001341281"/>
    </source>
</evidence>
<gene>
    <name evidence="2" type="ORF">U9M48_040098</name>
</gene>
<sequence length="477" mass="53147">MDRGGEMTFGCAGVAQGWDPLAGFSNLAGGNPRLLSSGAHLGWTLCQLDVQNAFLHGILEEEVYIRQPPGFEDPMHPDYAPRAWYSRLSNKLCDLGFESSKADTSIFFYNNGSVSIFIFIYVDDIIVARTYHGIVTRSLEGFYFEGSWRLTLLSQVGMTDCKPVSTPLSTSEKLSLHDHPWGRMIQHSIEYLTLTRPDIAFPVNKVCQFLHAPTTTHWAAVKRILRYLKSCTKLGFESDGCLDDRRSTGGFAIFLGNNLVSWNVKKQATASRSSTKADYKTIANATAEIMWVQTLLQELQITSPPAARLWCDNMGTKYLSSNLVFQARTKHIEIDFVPTSDQVAKGFMKTLTVRKLENFKYNLNLGKPLSGTSTIGVMYRPSDRGYATGQFIIRGGRQQVSGGTHRARAPHQRRESLTILGHGVGVGYGILLGTLPTNRSTTEAEYKYGLRSTVVFVYLETSIGVTLYNELFLTSKH</sequence>
<dbReference type="EMBL" id="CP144753">
    <property type="protein sequence ID" value="WVZ94172.1"/>
    <property type="molecule type" value="Genomic_DNA"/>
</dbReference>
<accession>A0AAQ3UQ96</accession>
<dbReference type="Pfam" id="PF07727">
    <property type="entry name" value="RVT_2"/>
    <property type="match status" value="1"/>
</dbReference>
<dbReference type="CDD" id="cd09272">
    <property type="entry name" value="RNase_HI_RT_Ty1"/>
    <property type="match status" value="1"/>
</dbReference>
<name>A0AAQ3UQ96_PASNO</name>
<dbReference type="PANTHER" id="PTHR11439">
    <property type="entry name" value="GAG-POL-RELATED RETROTRANSPOSON"/>
    <property type="match status" value="1"/>
</dbReference>
<dbReference type="InterPro" id="IPR013103">
    <property type="entry name" value="RVT_2"/>
</dbReference>
<organism evidence="2 3">
    <name type="scientific">Paspalum notatum var. saurae</name>
    <dbReference type="NCBI Taxonomy" id="547442"/>
    <lineage>
        <taxon>Eukaryota</taxon>
        <taxon>Viridiplantae</taxon>
        <taxon>Streptophyta</taxon>
        <taxon>Embryophyta</taxon>
        <taxon>Tracheophyta</taxon>
        <taxon>Spermatophyta</taxon>
        <taxon>Magnoliopsida</taxon>
        <taxon>Liliopsida</taxon>
        <taxon>Poales</taxon>
        <taxon>Poaceae</taxon>
        <taxon>PACMAD clade</taxon>
        <taxon>Panicoideae</taxon>
        <taxon>Andropogonodae</taxon>
        <taxon>Paspaleae</taxon>
        <taxon>Paspalinae</taxon>
        <taxon>Paspalum</taxon>
    </lineage>
</organism>
<dbReference type="SUPFAM" id="SSF56672">
    <property type="entry name" value="DNA/RNA polymerases"/>
    <property type="match status" value="1"/>
</dbReference>
<dbReference type="PANTHER" id="PTHR11439:SF455">
    <property type="entry name" value="RLK (RECEPTOR-LIKE PROTEIN KINASE) 8, PUTATIVE-RELATED"/>
    <property type="match status" value="1"/>
</dbReference>
<keyword evidence="3" id="KW-1185">Reference proteome</keyword>
<feature type="domain" description="Reverse transcriptase Ty1/copia-type" evidence="1">
    <location>
        <begin position="35"/>
        <end position="131"/>
    </location>
</feature>
<dbReference type="InterPro" id="IPR043502">
    <property type="entry name" value="DNA/RNA_pol_sf"/>
</dbReference>
<dbReference type="AlphaFoldDB" id="A0AAQ3UQ96"/>
<proteinExistence type="predicted"/>
<dbReference type="Proteomes" id="UP001341281">
    <property type="component" value="Chromosome 09"/>
</dbReference>